<dbReference type="InterPro" id="IPR038078">
    <property type="entry name" value="PhoU-like_sf"/>
</dbReference>
<feature type="non-terminal residue" evidence="1">
    <location>
        <position position="66"/>
    </location>
</feature>
<comment type="caution">
    <text evidence="1">The sequence shown here is derived from an EMBL/GenBank/DDBJ whole genome shotgun (WGS) entry which is preliminary data.</text>
</comment>
<dbReference type="Gene3D" id="1.20.58.220">
    <property type="entry name" value="Phosphate transport system protein phou homolog 2, domain 2"/>
    <property type="match status" value="1"/>
</dbReference>
<evidence type="ECO:0000313" key="1">
    <source>
        <dbReference type="EMBL" id="PJA84820.1"/>
    </source>
</evidence>
<evidence type="ECO:0000313" key="2">
    <source>
        <dbReference type="Proteomes" id="UP000231034"/>
    </source>
</evidence>
<gene>
    <name evidence="1" type="ORF">CO145_00520</name>
</gene>
<name>A0A2M7Z5K5_9BACT</name>
<organism evidence="1 2">
    <name type="scientific">Candidatus Nealsonbacteria bacterium CG_4_9_14_3_um_filter_37_13</name>
    <dbReference type="NCBI Taxonomy" id="1974695"/>
    <lineage>
        <taxon>Bacteria</taxon>
        <taxon>Candidatus Nealsoniibacteriota</taxon>
    </lineage>
</organism>
<protein>
    <submittedName>
        <fullName evidence="1">DUF47 domain-containing protein</fullName>
    </submittedName>
</protein>
<accession>A0A2M7Z5K5</accession>
<sequence>MIFINLFPKDEIFYNLFEKQAEKLIEAAKLLDEILKNPQNLEELSLKMKKLEVEADSLGHNVVDHL</sequence>
<proteinExistence type="predicted"/>
<dbReference type="AlphaFoldDB" id="A0A2M7Z5K5"/>
<dbReference type="EMBL" id="PFVR01000014">
    <property type="protein sequence ID" value="PJA84820.1"/>
    <property type="molecule type" value="Genomic_DNA"/>
</dbReference>
<reference evidence="2" key="1">
    <citation type="submission" date="2017-09" db="EMBL/GenBank/DDBJ databases">
        <title>Depth-based differentiation of microbial function through sediment-hosted aquifers and enrichment of novel symbionts in the deep terrestrial subsurface.</title>
        <authorList>
            <person name="Probst A.J."/>
            <person name="Ladd B."/>
            <person name="Jarett J.K."/>
            <person name="Geller-Mcgrath D.E."/>
            <person name="Sieber C.M.K."/>
            <person name="Emerson J.B."/>
            <person name="Anantharaman K."/>
            <person name="Thomas B.C."/>
            <person name="Malmstrom R."/>
            <person name="Stieglmeier M."/>
            <person name="Klingl A."/>
            <person name="Woyke T."/>
            <person name="Ryan C.M."/>
            <person name="Banfield J.F."/>
        </authorList>
    </citation>
    <scope>NUCLEOTIDE SEQUENCE [LARGE SCALE GENOMIC DNA]</scope>
</reference>
<dbReference type="Proteomes" id="UP000231034">
    <property type="component" value="Unassembled WGS sequence"/>
</dbReference>